<dbReference type="Proteomes" id="UP000216189">
    <property type="component" value="Unassembled WGS sequence"/>
</dbReference>
<dbReference type="AlphaFoldDB" id="A0AA37I076"/>
<name>A0AA37I076_SEGBR</name>
<keyword evidence="4" id="KW-1185">Reference proteome</keyword>
<dbReference type="EMBL" id="NPJF01000055">
    <property type="protein sequence ID" value="OYP53746.1"/>
    <property type="molecule type" value="Genomic_DNA"/>
</dbReference>
<dbReference type="EMBL" id="BPTR01000001">
    <property type="protein sequence ID" value="GJG29023.1"/>
    <property type="molecule type" value="Genomic_DNA"/>
</dbReference>
<dbReference type="PROSITE" id="PS51257">
    <property type="entry name" value="PROKAR_LIPOPROTEIN"/>
    <property type="match status" value="1"/>
</dbReference>
<dbReference type="Proteomes" id="UP000887043">
    <property type="component" value="Unassembled WGS sequence"/>
</dbReference>
<evidence type="ECO:0000313" key="5">
    <source>
        <dbReference type="Proteomes" id="UP000887043"/>
    </source>
</evidence>
<dbReference type="RefSeq" id="WP_006281415.1">
    <property type="nucleotide sequence ID" value="NZ_BPTR01000001.1"/>
</dbReference>
<dbReference type="SUPFAM" id="SSF58100">
    <property type="entry name" value="Bacterial hemolysins"/>
    <property type="match status" value="1"/>
</dbReference>
<reference evidence="2" key="2">
    <citation type="submission" date="2021-08" db="EMBL/GenBank/DDBJ databases">
        <title>Prevotella lacticifex sp. nov., isolated from rumen of cow.</title>
        <authorList>
            <person name="Shinkai T."/>
            <person name="Ikeyama N."/>
            <person name="Kumagai M."/>
            <person name="Ohmori H."/>
            <person name="Sakamoto M."/>
            <person name="Ohkuma M."/>
            <person name="Mitsumori M."/>
        </authorList>
    </citation>
    <scope>NUCLEOTIDE SEQUENCE</scope>
    <source>
        <strain evidence="2">DSM 11371</strain>
    </source>
</reference>
<comment type="caution">
    <text evidence="2">The sequence shown here is derived from an EMBL/GenBank/DDBJ whole genome shotgun (WGS) entry which is preliminary data.</text>
</comment>
<dbReference type="GeneID" id="72478455"/>
<evidence type="ECO:0000256" key="1">
    <source>
        <dbReference type="SAM" id="Coils"/>
    </source>
</evidence>
<feature type="coiled-coil region" evidence="1">
    <location>
        <begin position="92"/>
        <end position="176"/>
    </location>
</feature>
<keyword evidence="1" id="KW-0175">Coiled coil</keyword>
<sequence>MKKSKISVMSLVVLAGLTIVGCKDNKAEALQKQLDSLANVDSLRAEDVTSMAQFIQVMSDGMDSIAAQEGIVRKSSNPEGKRIDKETLKTQLSTLNDIVKRQREHIAELEQKLSSSNSSYSQRVKKLIAYYKQQLDEKEAKIAELQAELDKKNADIAKLNDDITALNTTNTQLNNTVAEQQTVMNAQDETIHEAYVQIGTSKELKNKGLLTGGFLAKKKIDVSKLKSADFSKIDIRNYNDINLNSKKPQIMTQMPAGSYEITQNANGTSTLHIKDVNKFWSVSKFLVIKL</sequence>
<evidence type="ECO:0008006" key="6">
    <source>
        <dbReference type="Google" id="ProtNLM"/>
    </source>
</evidence>
<gene>
    <name evidence="3" type="ORF">CIK91_11325</name>
    <name evidence="2" type="ORF">PRRU23_27230</name>
</gene>
<organism evidence="2 5">
    <name type="scientific">Segatella bryantii</name>
    <name type="common">Prevotella bryantii</name>
    <dbReference type="NCBI Taxonomy" id="77095"/>
    <lineage>
        <taxon>Bacteria</taxon>
        <taxon>Pseudomonadati</taxon>
        <taxon>Bacteroidota</taxon>
        <taxon>Bacteroidia</taxon>
        <taxon>Bacteroidales</taxon>
        <taxon>Prevotellaceae</taxon>
        <taxon>Segatella</taxon>
    </lineage>
</organism>
<protein>
    <recommendedName>
        <fullName evidence="6">Lipoprotein</fullName>
    </recommendedName>
</protein>
<evidence type="ECO:0000313" key="4">
    <source>
        <dbReference type="Proteomes" id="UP000216189"/>
    </source>
</evidence>
<proteinExistence type="predicted"/>
<accession>A0AA37I076</accession>
<evidence type="ECO:0000313" key="3">
    <source>
        <dbReference type="EMBL" id="OYP53746.1"/>
    </source>
</evidence>
<evidence type="ECO:0000313" key="2">
    <source>
        <dbReference type="EMBL" id="GJG29023.1"/>
    </source>
</evidence>
<reference evidence="3 4" key="1">
    <citation type="submission" date="2017-08" db="EMBL/GenBank/DDBJ databases">
        <title>Comparative genomics of non-oral Prevotella species.</title>
        <authorList>
            <person name="Accetto T."/>
            <person name="Nograsek B."/>
            <person name="Avgustin G."/>
        </authorList>
    </citation>
    <scope>NUCLEOTIDE SEQUENCE [LARGE SCALE GENOMIC DNA]</scope>
    <source>
        <strain evidence="3 4">TC1-1</strain>
    </source>
</reference>
<dbReference type="Gene3D" id="1.10.287.1490">
    <property type="match status" value="1"/>
</dbReference>